<dbReference type="Pfam" id="PF07702">
    <property type="entry name" value="UTRA"/>
    <property type="match status" value="1"/>
</dbReference>
<dbReference type="InterPro" id="IPR011663">
    <property type="entry name" value="UTRA"/>
</dbReference>
<name>A0A4R4FDG2_9FIRM</name>
<dbReference type="GO" id="GO:0003677">
    <property type="term" value="F:DNA binding"/>
    <property type="evidence" value="ECO:0007669"/>
    <property type="project" value="InterPro"/>
</dbReference>
<dbReference type="AlphaFoldDB" id="A0A4R4FDG2"/>
<evidence type="ECO:0000313" key="3">
    <source>
        <dbReference type="Proteomes" id="UP000295710"/>
    </source>
</evidence>
<evidence type="ECO:0000313" key="2">
    <source>
        <dbReference type="EMBL" id="TDA21567.1"/>
    </source>
</evidence>
<keyword evidence="3" id="KW-1185">Reference proteome</keyword>
<comment type="caution">
    <text evidence="2">The sequence shown here is derived from an EMBL/GenBank/DDBJ whole genome shotgun (WGS) entry which is preliminary data.</text>
</comment>
<dbReference type="SUPFAM" id="SSF64288">
    <property type="entry name" value="Chorismate lyase-like"/>
    <property type="match status" value="1"/>
</dbReference>
<dbReference type="EMBL" id="SMMX01000008">
    <property type="protein sequence ID" value="TDA21567.1"/>
    <property type="molecule type" value="Genomic_DNA"/>
</dbReference>
<protein>
    <submittedName>
        <fullName evidence="2">UTRA domain-containing protein</fullName>
    </submittedName>
</protein>
<dbReference type="Proteomes" id="UP000295710">
    <property type="component" value="Unassembled WGS sequence"/>
</dbReference>
<feature type="domain" description="UbiC transcription regulator-associated" evidence="1">
    <location>
        <begin position="2"/>
        <end position="46"/>
    </location>
</feature>
<gene>
    <name evidence="2" type="ORF">E1963_11260</name>
</gene>
<dbReference type="Gene3D" id="3.40.1410.10">
    <property type="entry name" value="Chorismate lyase-like"/>
    <property type="match status" value="1"/>
</dbReference>
<dbReference type="InterPro" id="IPR028978">
    <property type="entry name" value="Chorismate_lyase_/UTRA_dom_sf"/>
</dbReference>
<reference evidence="2 3" key="1">
    <citation type="journal article" date="2016" name="Nat. Microbiol.">
        <title>The Mouse Intestinal Bacterial Collection (miBC) provides host-specific insight into cultured diversity and functional potential of the gut microbiota.</title>
        <authorList>
            <person name="Lagkouvardos I."/>
            <person name="Pukall R."/>
            <person name="Abt B."/>
            <person name="Foesel B.U."/>
            <person name="Meier-Kolthoff J.P."/>
            <person name="Kumar N."/>
            <person name="Bresciani A."/>
            <person name="Martinez I."/>
            <person name="Just S."/>
            <person name="Ziegler C."/>
            <person name="Brugiroux S."/>
            <person name="Garzetti D."/>
            <person name="Wenning M."/>
            <person name="Bui T.P."/>
            <person name="Wang J."/>
            <person name="Hugenholtz F."/>
            <person name="Plugge C.M."/>
            <person name="Peterson D.A."/>
            <person name="Hornef M.W."/>
            <person name="Baines J.F."/>
            <person name="Smidt H."/>
            <person name="Walter J."/>
            <person name="Kristiansen K."/>
            <person name="Nielsen H.B."/>
            <person name="Haller D."/>
            <person name="Overmann J."/>
            <person name="Stecher B."/>
            <person name="Clavel T."/>
        </authorList>
    </citation>
    <scope>NUCLEOTIDE SEQUENCE [LARGE SCALE GENOMIC DNA]</scope>
    <source>
        <strain evidence="2 3">DSM 28560</strain>
    </source>
</reference>
<organism evidence="2 3">
    <name type="scientific">Extibacter muris</name>
    <dbReference type="NCBI Taxonomy" id="1796622"/>
    <lineage>
        <taxon>Bacteria</taxon>
        <taxon>Bacillati</taxon>
        <taxon>Bacillota</taxon>
        <taxon>Clostridia</taxon>
        <taxon>Lachnospirales</taxon>
        <taxon>Lachnospiraceae</taxon>
        <taxon>Extibacter</taxon>
    </lineage>
</organism>
<sequence>MDRLRITENDELYYFKRIRYTNDTPIAVDRTYVPTASLSEEERAKFAENQAAHVYSIDARNTEPCERDILGCNSCKGRCLLPGRSCRNTCSAHRPHQLCKNSILEYNVRLRLTYRCDYSIAYKGIEPRELSI</sequence>
<proteinExistence type="predicted"/>
<evidence type="ECO:0000259" key="1">
    <source>
        <dbReference type="Pfam" id="PF07702"/>
    </source>
</evidence>
<accession>A0A4R4FDG2</accession>
<dbReference type="GO" id="GO:0006355">
    <property type="term" value="P:regulation of DNA-templated transcription"/>
    <property type="evidence" value="ECO:0007669"/>
    <property type="project" value="InterPro"/>
</dbReference>